<gene>
    <name evidence="1" type="ORF">AFL01nite_29700</name>
</gene>
<reference evidence="1 2" key="1">
    <citation type="submission" date="2019-07" db="EMBL/GenBank/DDBJ databases">
        <title>Whole genome shotgun sequence of Aeromicrobium flavum NBRC 107625.</title>
        <authorList>
            <person name="Hosoyama A."/>
            <person name="Uohara A."/>
            <person name="Ohji S."/>
            <person name="Ichikawa N."/>
        </authorList>
    </citation>
    <scope>NUCLEOTIDE SEQUENCE [LARGE SCALE GENOMIC DNA]</scope>
    <source>
        <strain evidence="1 2">NBRC 107625</strain>
    </source>
</reference>
<dbReference type="RefSeq" id="WP_146828782.1">
    <property type="nucleotide sequence ID" value="NZ_BAAAYQ010000001.1"/>
</dbReference>
<comment type="caution">
    <text evidence="1">The sequence shown here is derived from an EMBL/GenBank/DDBJ whole genome shotgun (WGS) entry which is preliminary data.</text>
</comment>
<dbReference type="AlphaFoldDB" id="A0A512HYW2"/>
<evidence type="ECO:0000313" key="1">
    <source>
        <dbReference type="EMBL" id="GEO90643.1"/>
    </source>
</evidence>
<dbReference type="OrthoDB" id="3748452at2"/>
<protein>
    <submittedName>
        <fullName evidence="1">Uncharacterized protein</fullName>
    </submittedName>
</protein>
<dbReference type="Proteomes" id="UP000321769">
    <property type="component" value="Unassembled WGS sequence"/>
</dbReference>
<dbReference type="Pfam" id="PF09619">
    <property type="entry name" value="YscW"/>
    <property type="match status" value="1"/>
</dbReference>
<evidence type="ECO:0000313" key="2">
    <source>
        <dbReference type="Proteomes" id="UP000321769"/>
    </source>
</evidence>
<proteinExistence type="predicted"/>
<name>A0A512HYW2_9ACTN</name>
<organism evidence="1 2">
    <name type="scientific">Aeromicrobium flavum</name>
    <dbReference type="NCBI Taxonomy" id="416568"/>
    <lineage>
        <taxon>Bacteria</taxon>
        <taxon>Bacillati</taxon>
        <taxon>Actinomycetota</taxon>
        <taxon>Actinomycetes</taxon>
        <taxon>Propionibacteriales</taxon>
        <taxon>Nocardioidaceae</taxon>
        <taxon>Aeromicrobium</taxon>
    </lineage>
</organism>
<keyword evidence="2" id="KW-1185">Reference proteome</keyword>
<dbReference type="EMBL" id="BJZQ01000025">
    <property type="protein sequence ID" value="GEO90643.1"/>
    <property type="molecule type" value="Genomic_DNA"/>
</dbReference>
<dbReference type="InterPro" id="IPR039366">
    <property type="entry name" value="Pilotin"/>
</dbReference>
<sequence>MPVLTVTGSLLVRDASDIPPGAVATVKVVDDAGEVLAAAAFEAEEFPAPFTVTLDDEMVTGDLFVWALLRAGDAGWGTLELVPADLGTVELNRIGD</sequence>
<accession>A0A512HYW2</accession>